<organism evidence="9 10">
    <name type="scientific">Allofrancisella guangzhouensis</name>
    <dbReference type="NCBI Taxonomy" id="594679"/>
    <lineage>
        <taxon>Bacteria</taxon>
        <taxon>Pseudomonadati</taxon>
        <taxon>Pseudomonadota</taxon>
        <taxon>Gammaproteobacteria</taxon>
        <taxon>Thiotrichales</taxon>
        <taxon>Francisellaceae</taxon>
        <taxon>Allofrancisella</taxon>
    </lineage>
</organism>
<name>A0A0A8E565_9GAMM</name>
<protein>
    <submittedName>
        <fullName evidence="9">UDP-N-acetylglucosamine acyltransferase</fullName>
    </submittedName>
</protein>
<keyword evidence="3" id="KW-0441">Lipid A biosynthesis</keyword>
<dbReference type="HOGENOM" id="CLU_061249_0_0_6"/>
<dbReference type="PROSITE" id="PS00101">
    <property type="entry name" value="HEXAPEP_TRANSFERASES"/>
    <property type="match status" value="1"/>
</dbReference>
<evidence type="ECO:0000259" key="8">
    <source>
        <dbReference type="Pfam" id="PF13720"/>
    </source>
</evidence>
<dbReference type="InterPro" id="IPR037157">
    <property type="entry name" value="Acetyltransf_C_sf"/>
</dbReference>
<dbReference type="InterPro" id="IPR018357">
    <property type="entry name" value="Hexapep_transf_CS"/>
</dbReference>
<sequence length="259" mass="27943">MIHSLAVVHESAKIADSAIIGPFCVVGENVIIGEGTELKSHVTIGDNAVIGKNNRIFQYASIGDDPIDYTYKKGDFSQVVIGDNNVIRECATIHGGTLKESGVTSIGNNNLIMCYVHIGHDCKIGNNINLVNGVGLAGHVHIEDYAILSSNTGVHQFCTVGKHAFIAHAALIGKDVPPYLMVTAVTAGASPCGINSEGLKRRGFTADQIKKIKDVYKILYRRGLMISEAFEIIKNMAIEEPILEPFVELMGTSRRGILR</sequence>
<dbReference type="GO" id="GO:0009245">
    <property type="term" value="P:lipid A biosynthetic process"/>
    <property type="evidence" value="ECO:0007669"/>
    <property type="project" value="UniProtKB-KW"/>
</dbReference>
<gene>
    <name evidence="9" type="ORF">SD28_03380</name>
</gene>
<evidence type="ECO:0000256" key="7">
    <source>
        <dbReference type="ARBA" id="ARBA00023315"/>
    </source>
</evidence>
<dbReference type="Proteomes" id="UP000031104">
    <property type="component" value="Chromosome"/>
</dbReference>
<dbReference type="InterPro" id="IPR029098">
    <property type="entry name" value="Acetyltransf_C"/>
</dbReference>
<evidence type="ECO:0000313" key="9">
    <source>
        <dbReference type="EMBL" id="AJC48747.1"/>
    </source>
</evidence>
<dbReference type="GO" id="GO:0008780">
    <property type="term" value="F:acyl-[acyl-carrier-protein]-UDP-N-acetylglucosamine O-acyltransferase activity"/>
    <property type="evidence" value="ECO:0007669"/>
    <property type="project" value="InterPro"/>
</dbReference>
<keyword evidence="1" id="KW-0963">Cytoplasm</keyword>
<dbReference type="AlphaFoldDB" id="A0A0A8E565"/>
<evidence type="ECO:0000256" key="2">
    <source>
        <dbReference type="ARBA" id="ARBA00022516"/>
    </source>
</evidence>
<dbReference type="OrthoDB" id="9807278at2"/>
<accession>A0A0A8E565</accession>
<evidence type="ECO:0000256" key="1">
    <source>
        <dbReference type="ARBA" id="ARBA00022490"/>
    </source>
</evidence>
<dbReference type="PANTHER" id="PTHR43480">
    <property type="entry name" value="ACYL-[ACYL-CARRIER-PROTEIN]--UDP-N-ACETYLGLUCOSAMINE O-ACYLTRANSFERASE"/>
    <property type="match status" value="1"/>
</dbReference>
<keyword evidence="7 9" id="KW-0012">Acyltransferase</keyword>
<feature type="domain" description="UDP N-acetylglucosamine O-acyltransferase C-terminal" evidence="8">
    <location>
        <begin position="175"/>
        <end position="257"/>
    </location>
</feature>
<dbReference type="CDD" id="cd03351">
    <property type="entry name" value="LbH_UDP-GlcNAc_AT"/>
    <property type="match status" value="1"/>
</dbReference>
<dbReference type="SUPFAM" id="SSF51161">
    <property type="entry name" value="Trimeric LpxA-like enzymes"/>
    <property type="match status" value="1"/>
</dbReference>
<dbReference type="Gene3D" id="2.160.10.10">
    <property type="entry name" value="Hexapeptide repeat proteins"/>
    <property type="match status" value="1"/>
</dbReference>
<proteinExistence type="predicted"/>
<dbReference type="NCBIfam" id="NF003657">
    <property type="entry name" value="PRK05289.1"/>
    <property type="match status" value="1"/>
</dbReference>
<evidence type="ECO:0000256" key="5">
    <source>
        <dbReference type="ARBA" id="ARBA00022737"/>
    </source>
</evidence>
<keyword evidence="2" id="KW-0444">Lipid biosynthesis</keyword>
<keyword evidence="4 9" id="KW-0808">Transferase</keyword>
<dbReference type="PIRSF" id="PIRSF000456">
    <property type="entry name" value="UDP-GlcNAc_acltr"/>
    <property type="match status" value="1"/>
</dbReference>
<keyword evidence="5" id="KW-0677">Repeat</keyword>
<dbReference type="GO" id="GO:0016020">
    <property type="term" value="C:membrane"/>
    <property type="evidence" value="ECO:0007669"/>
    <property type="project" value="GOC"/>
</dbReference>
<dbReference type="Gene3D" id="1.20.1180.10">
    <property type="entry name" value="Udp N-acetylglucosamine O-acyltransferase, C-terminal domain"/>
    <property type="match status" value="1"/>
</dbReference>
<dbReference type="InterPro" id="IPR010137">
    <property type="entry name" value="Lipid_A_LpxA"/>
</dbReference>
<evidence type="ECO:0000256" key="4">
    <source>
        <dbReference type="ARBA" id="ARBA00022679"/>
    </source>
</evidence>
<evidence type="ECO:0000256" key="3">
    <source>
        <dbReference type="ARBA" id="ARBA00022556"/>
    </source>
</evidence>
<dbReference type="KEGG" id="fgu:SD28_03380"/>
<reference evidence="9 10" key="1">
    <citation type="submission" date="2014-12" db="EMBL/GenBank/DDBJ databases">
        <title>Complete genome sequence of Francisella guanzhouensis strain 08HL01032 isolated from air-conditioning system in China.</title>
        <authorList>
            <person name="Svensson D."/>
            <person name="Ohrman C."/>
            <person name="Backman S."/>
            <person name="Karlsson E."/>
            <person name="Nilsson E."/>
            <person name="Bystrom M."/>
            <person name="Larkeryd A."/>
            <person name="Stenberg P."/>
            <person name="Scholtz H.C."/>
            <person name="Forsman M."/>
            <person name="Sjodin A."/>
        </authorList>
    </citation>
    <scope>NUCLEOTIDE SEQUENCE [LARGE SCALE GENOMIC DNA]</scope>
    <source>
        <strain evidence="9 10">08HL01032</strain>
    </source>
</reference>
<dbReference type="EMBL" id="CP010427">
    <property type="protein sequence ID" value="AJC48747.1"/>
    <property type="molecule type" value="Genomic_DNA"/>
</dbReference>
<dbReference type="RefSeq" id="WP_039124094.1">
    <property type="nucleotide sequence ID" value="NZ_CP010427.1"/>
</dbReference>
<dbReference type="InterPro" id="IPR011004">
    <property type="entry name" value="Trimer_LpxA-like_sf"/>
</dbReference>
<evidence type="ECO:0000256" key="6">
    <source>
        <dbReference type="ARBA" id="ARBA00023098"/>
    </source>
</evidence>
<keyword evidence="10" id="KW-1185">Reference proteome</keyword>
<dbReference type="STRING" id="594679.SD28_03380"/>
<dbReference type="InterPro" id="IPR001451">
    <property type="entry name" value="Hexapep"/>
</dbReference>
<dbReference type="Pfam" id="PF13720">
    <property type="entry name" value="Acetyltransf_11"/>
    <property type="match status" value="1"/>
</dbReference>
<evidence type="ECO:0000313" key="10">
    <source>
        <dbReference type="Proteomes" id="UP000031104"/>
    </source>
</evidence>
<dbReference type="NCBIfam" id="TIGR01852">
    <property type="entry name" value="lipid_A_lpxA"/>
    <property type="match status" value="1"/>
</dbReference>
<dbReference type="PANTHER" id="PTHR43480:SF1">
    <property type="entry name" value="ACYL-[ACYL-CARRIER-PROTEIN]--UDP-N-ACETYLGLUCOSAMINE O-ACYLTRANSFERASE, MITOCHONDRIAL-RELATED"/>
    <property type="match status" value="1"/>
</dbReference>
<dbReference type="Pfam" id="PF00132">
    <property type="entry name" value="Hexapep"/>
    <property type="match status" value="2"/>
</dbReference>
<keyword evidence="6" id="KW-0443">Lipid metabolism</keyword>